<dbReference type="HOGENOM" id="CLU_1705435_0_0_1"/>
<evidence type="ECO:0000313" key="2">
    <source>
        <dbReference type="Proteomes" id="UP000011668"/>
    </source>
</evidence>
<sequence>MILSFIGELSENPGSTLIEFAKLIRPGHVTILNPPFKLEQHKLSLLASSILNVDHYSAPRSTWTHLRSMSPSDHTPSSIELSCLYPSVSSNPNHRQPTFGPRLHSIRYVASVLKFHLVLLPTNPQLFALVDQSLTKLDWLTVQHYDSANNVLCE</sequence>
<dbReference type="AlphaFoldDB" id="L8WGK8"/>
<organism evidence="1 2">
    <name type="scientific">Thanatephorus cucumeris (strain AG1-IA)</name>
    <name type="common">Rice sheath blight fungus</name>
    <name type="synonym">Rhizoctonia solani</name>
    <dbReference type="NCBI Taxonomy" id="983506"/>
    <lineage>
        <taxon>Eukaryota</taxon>
        <taxon>Fungi</taxon>
        <taxon>Dikarya</taxon>
        <taxon>Basidiomycota</taxon>
        <taxon>Agaricomycotina</taxon>
        <taxon>Agaricomycetes</taxon>
        <taxon>Cantharellales</taxon>
        <taxon>Ceratobasidiaceae</taxon>
        <taxon>Rhizoctonia</taxon>
        <taxon>Rhizoctonia solani AG-1</taxon>
    </lineage>
</organism>
<gene>
    <name evidence="1" type="ORF">AG1IA_10052</name>
</gene>
<name>L8WGK8_THACA</name>
<dbReference type="EMBL" id="AFRT01004857">
    <property type="protein sequence ID" value="ELU35918.1"/>
    <property type="molecule type" value="Genomic_DNA"/>
</dbReference>
<dbReference type="Proteomes" id="UP000011668">
    <property type="component" value="Unassembled WGS sequence"/>
</dbReference>
<protein>
    <submittedName>
        <fullName evidence="1">Uncharacterized protein</fullName>
    </submittedName>
</protein>
<proteinExistence type="predicted"/>
<comment type="caution">
    <text evidence="1">The sequence shown here is derived from an EMBL/GenBank/DDBJ whole genome shotgun (WGS) entry which is preliminary data.</text>
</comment>
<evidence type="ECO:0000313" key="1">
    <source>
        <dbReference type="EMBL" id="ELU35918.1"/>
    </source>
</evidence>
<reference evidence="1 2" key="1">
    <citation type="journal article" date="2013" name="Nat. Commun.">
        <title>The evolution and pathogenic mechanisms of the rice sheath blight pathogen.</title>
        <authorList>
            <person name="Zheng A."/>
            <person name="Lin R."/>
            <person name="Xu L."/>
            <person name="Qin P."/>
            <person name="Tang C."/>
            <person name="Ai P."/>
            <person name="Zhang D."/>
            <person name="Liu Y."/>
            <person name="Sun Z."/>
            <person name="Feng H."/>
            <person name="Wang Y."/>
            <person name="Chen Y."/>
            <person name="Liang X."/>
            <person name="Fu R."/>
            <person name="Li Q."/>
            <person name="Zhang J."/>
            <person name="Yu X."/>
            <person name="Xie Z."/>
            <person name="Ding L."/>
            <person name="Guan P."/>
            <person name="Tang J."/>
            <person name="Liang Y."/>
            <person name="Wang S."/>
            <person name="Deng Q."/>
            <person name="Li S."/>
            <person name="Zhu J."/>
            <person name="Wang L."/>
            <person name="Liu H."/>
            <person name="Li P."/>
        </authorList>
    </citation>
    <scope>NUCLEOTIDE SEQUENCE [LARGE SCALE GENOMIC DNA]</scope>
    <source>
        <strain evidence="2">AG-1 IA</strain>
    </source>
</reference>
<accession>L8WGK8</accession>
<keyword evidence="2" id="KW-1185">Reference proteome</keyword>